<dbReference type="PROSITE" id="PS51257">
    <property type="entry name" value="PROKAR_LIPOPROTEIN"/>
    <property type="match status" value="1"/>
</dbReference>
<dbReference type="Pfam" id="PF15869">
    <property type="entry name" value="TolB_like"/>
    <property type="match status" value="1"/>
</dbReference>
<evidence type="ECO:0000313" key="1">
    <source>
        <dbReference type="EMBL" id="SEV87321.1"/>
    </source>
</evidence>
<dbReference type="GeneID" id="99985134"/>
<dbReference type="Proteomes" id="UP000199437">
    <property type="component" value="Unassembled WGS sequence"/>
</dbReference>
<evidence type="ECO:0000313" key="2">
    <source>
        <dbReference type="Proteomes" id="UP000199437"/>
    </source>
</evidence>
<dbReference type="OrthoDB" id="1047112at2"/>
<name>A0A1I0MIF1_9BACT</name>
<protein>
    <submittedName>
        <fullName evidence="1">TolB-like 6-blade propeller-like</fullName>
    </submittedName>
</protein>
<proteinExistence type="predicted"/>
<dbReference type="STRING" id="1267423.SAMN05216290_0372"/>
<dbReference type="RefSeq" id="WP_090256693.1">
    <property type="nucleotide sequence ID" value="NZ_FOIR01000001.1"/>
</dbReference>
<organism evidence="1 2">
    <name type="scientific">Roseivirga pacifica</name>
    <dbReference type="NCBI Taxonomy" id="1267423"/>
    <lineage>
        <taxon>Bacteria</taxon>
        <taxon>Pseudomonadati</taxon>
        <taxon>Bacteroidota</taxon>
        <taxon>Cytophagia</taxon>
        <taxon>Cytophagales</taxon>
        <taxon>Roseivirgaceae</taxon>
        <taxon>Roseivirga</taxon>
    </lineage>
</organism>
<reference evidence="2" key="1">
    <citation type="submission" date="2016-10" db="EMBL/GenBank/DDBJ databases">
        <authorList>
            <person name="Varghese N."/>
            <person name="Submissions S."/>
        </authorList>
    </citation>
    <scope>NUCLEOTIDE SEQUENCE [LARGE SCALE GENOMIC DNA]</scope>
    <source>
        <strain evidence="2">CGMCC 1.12402</strain>
    </source>
</reference>
<gene>
    <name evidence="1" type="ORF">SAMN05216290_0372</name>
</gene>
<dbReference type="EMBL" id="FOIR01000001">
    <property type="protein sequence ID" value="SEV87321.1"/>
    <property type="molecule type" value="Genomic_DNA"/>
</dbReference>
<keyword evidence="2" id="KW-1185">Reference proteome</keyword>
<sequence>MKIHTLLFASFAIALSCTNTTKDKVIVTPTSLTSKVVFDDVGIGKAEHILFQANKLVVTKNLPEELILVYDLASSSRTTMGQYGDGPGEIRNPWSLQKSKEPDQVWVASIGQKMLSKFNIASGDRLAEEQIKLKGEATVIMEPLALNDSLLIGSSLDGKSIFTVFNREGEIIERLGDWSEKTEFGEYPAHVVSALYEGRLRTNGNQVLYSCIALDRFMLLDLVKMEMEEFQGPFHIQPEFGTVPDRGVSVFAPSPDTKFGFIDSFLSDDYVYLLYSGLSPKEITQTGKMANDLLVYDLKGNLVHHFLLDVSLKAFSIDENTNTIYGLTSYVNDDAKVVQFEF</sequence>
<dbReference type="AlphaFoldDB" id="A0A1I0MIF1"/>
<accession>A0A1I0MIF1</accession>